<name>A0A8D8F621_CULPI</name>
<protein>
    <submittedName>
        <fullName evidence="1">(northern house mosquito) hypothetical protein</fullName>
    </submittedName>
</protein>
<organism evidence="1">
    <name type="scientific">Culex pipiens</name>
    <name type="common">House mosquito</name>
    <dbReference type="NCBI Taxonomy" id="7175"/>
    <lineage>
        <taxon>Eukaryota</taxon>
        <taxon>Metazoa</taxon>
        <taxon>Ecdysozoa</taxon>
        <taxon>Arthropoda</taxon>
        <taxon>Hexapoda</taxon>
        <taxon>Insecta</taxon>
        <taxon>Pterygota</taxon>
        <taxon>Neoptera</taxon>
        <taxon>Endopterygota</taxon>
        <taxon>Diptera</taxon>
        <taxon>Nematocera</taxon>
        <taxon>Culicoidea</taxon>
        <taxon>Culicidae</taxon>
        <taxon>Culicinae</taxon>
        <taxon>Culicini</taxon>
        <taxon>Culex</taxon>
        <taxon>Culex</taxon>
    </lineage>
</organism>
<reference evidence="1" key="1">
    <citation type="submission" date="2021-05" db="EMBL/GenBank/DDBJ databases">
        <authorList>
            <person name="Alioto T."/>
            <person name="Alioto T."/>
            <person name="Gomez Garrido J."/>
        </authorList>
    </citation>
    <scope>NUCLEOTIDE SEQUENCE</scope>
</reference>
<dbReference type="AlphaFoldDB" id="A0A8D8F621"/>
<sequence length="145" mass="17011">MRSNLIRSGAFEHNSLERRVSEWTQWFVSSEFRLIMRETLLTGDPTSPMIFGKSLPYCFFVVLLKEMQSEFLLGKAPLEERAPRNQSTVRTIFIFCDTFLPQFFKFLYTHSLLDLCKHLIVHLVESLFNRFLGMLAPKVSLKVTR</sequence>
<accession>A0A8D8F621</accession>
<evidence type="ECO:0000313" key="1">
    <source>
        <dbReference type="EMBL" id="CAG6458985.1"/>
    </source>
</evidence>
<dbReference type="EMBL" id="HBUE01036668">
    <property type="protein sequence ID" value="CAG6458985.1"/>
    <property type="molecule type" value="Transcribed_RNA"/>
</dbReference>
<proteinExistence type="predicted"/>